<keyword evidence="6" id="KW-1185">Reference proteome</keyword>
<dbReference type="Gene3D" id="1.10.10.10">
    <property type="entry name" value="Winged helix-like DNA-binding domain superfamily/Winged helix DNA-binding domain"/>
    <property type="match status" value="1"/>
</dbReference>
<dbReference type="PRINTS" id="PR00778">
    <property type="entry name" value="HTHARSR"/>
</dbReference>
<accession>A0ABV5RJL9</accession>
<feature type="domain" description="HTH arsR-type" evidence="4">
    <location>
        <begin position="23"/>
        <end position="89"/>
    </location>
</feature>
<dbReference type="InterPro" id="IPR036390">
    <property type="entry name" value="WH_DNA-bd_sf"/>
</dbReference>
<protein>
    <submittedName>
        <fullName evidence="5">ArsR/SmtB family transcription factor</fullName>
    </submittedName>
</protein>
<keyword evidence="2" id="KW-0238">DNA-binding</keyword>
<proteinExistence type="predicted"/>
<reference evidence="5 6" key="1">
    <citation type="submission" date="2024-09" db="EMBL/GenBank/DDBJ databases">
        <authorList>
            <person name="Sun Q."/>
            <person name="Mori K."/>
        </authorList>
    </citation>
    <scope>NUCLEOTIDE SEQUENCE [LARGE SCALE GENOMIC DNA]</scope>
    <source>
        <strain evidence="5 6">JCM 3331</strain>
    </source>
</reference>
<evidence type="ECO:0000259" key="4">
    <source>
        <dbReference type="SMART" id="SM00418"/>
    </source>
</evidence>
<evidence type="ECO:0000256" key="1">
    <source>
        <dbReference type="ARBA" id="ARBA00023015"/>
    </source>
</evidence>
<dbReference type="InterPro" id="IPR001845">
    <property type="entry name" value="HTH_ArsR_DNA-bd_dom"/>
</dbReference>
<evidence type="ECO:0000256" key="3">
    <source>
        <dbReference type="ARBA" id="ARBA00023163"/>
    </source>
</evidence>
<gene>
    <name evidence="5" type="ORF">ACFFTL_38700</name>
</gene>
<evidence type="ECO:0000256" key="2">
    <source>
        <dbReference type="ARBA" id="ARBA00023125"/>
    </source>
</evidence>
<dbReference type="Proteomes" id="UP001589710">
    <property type="component" value="Unassembled WGS sequence"/>
</dbReference>
<dbReference type="PANTHER" id="PTHR43132:SF6">
    <property type="entry name" value="HTH-TYPE TRANSCRIPTIONAL REPRESSOR CZRA"/>
    <property type="match status" value="1"/>
</dbReference>
<dbReference type="RefSeq" id="WP_345509470.1">
    <property type="nucleotide sequence ID" value="NZ_BAAAXD010000002.1"/>
</dbReference>
<dbReference type="SUPFAM" id="SSF46785">
    <property type="entry name" value="Winged helix' DNA-binding domain"/>
    <property type="match status" value="1"/>
</dbReference>
<dbReference type="PANTHER" id="PTHR43132">
    <property type="entry name" value="ARSENICAL RESISTANCE OPERON REPRESSOR ARSR-RELATED"/>
    <property type="match status" value="1"/>
</dbReference>
<dbReference type="SMART" id="SM00418">
    <property type="entry name" value="HTH_ARSR"/>
    <property type="match status" value="1"/>
</dbReference>
<name>A0ABV5RJL9_9ACTN</name>
<keyword evidence="1" id="KW-0805">Transcription regulation</keyword>
<organism evidence="5 6">
    <name type="scientific">Streptomyces yanii</name>
    <dbReference type="NCBI Taxonomy" id="78510"/>
    <lineage>
        <taxon>Bacteria</taxon>
        <taxon>Bacillati</taxon>
        <taxon>Actinomycetota</taxon>
        <taxon>Actinomycetes</taxon>
        <taxon>Kitasatosporales</taxon>
        <taxon>Streptomycetaceae</taxon>
        <taxon>Streptomyces</taxon>
    </lineage>
</organism>
<dbReference type="EMBL" id="JBHMCG010000162">
    <property type="protein sequence ID" value="MFB9578044.1"/>
    <property type="molecule type" value="Genomic_DNA"/>
</dbReference>
<evidence type="ECO:0000313" key="6">
    <source>
        <dbReference type="Proteomes" id="UP001589710"/>
    </source>
</evidence>
<dbReference type="CDD" id="cd00090">
    <property type="entry name" value="HTH_ARSR"/>
    <property type="match status" value="1"/>
</dbReference>
<dbReference type="InterPro" id="IPR011991">
    <property type="entry name" value="ArsR-like_HTH"/>
</dbReference>
<comment type="caution">
    <text evidence="5">The sequence shown here is derived from an EMBL/GenBank/DDBJ whole genome shotgun (WGS) entry which is preliminary data.</text>
</comment>
<dbReference type="InterPro" id="IPR051011">
    <property type="entry name" value="Metal_resp_trans_reg"/>
</dbReference>
<evidence type="ECO:0000313" key="5">
    <source>
        <dbReference type="EMBL" id="MFB9578044.1"/>
    </source>
</evidence>
<keyword evidence="3" id="KW-0804">Transcription</keyword>
<dbReference type="InterPro" id="IPR036388">
    <property type="entry name" value="WH-like_DNA-bd_sf"/>
</dbReference>
<sequence>MLVYPARGKAIADTIAPAAPSAEMAQLLGSTRAGLLTALAQPASNAELAARHFLSPATVSYHLGVLHRAGLVTRSRSGGSVLYRRTPKDP</sequence>
<dbReference type="Pfam" id="PF12840">
    <property type="entry name" value="HTH_20"/>
    <property type="match status" value="1"/>
</dbReference>